<dbReference type="EMBL" id="UINC01108759">
    <property type="protein sequence ID" value="SVC75100.1"/>
    <property type="molecule type" value="Genomic_DNA"/>
</dbReference>
<dbReference type="PROSITE" id="PS51462">
    <property type="entry name" value="NUDIX"/>
    <property type="match status" value="1"/>
</dbReference>
<comment type="cofactor">
    <cofactor evidence="1">
        <name>Mn(2+)</name>
        <dbReference type="ChEBI" id="CHEBI:29035"/>
    </cofactor>
</comment>
<dbReference type="PANTHER" id="PTHR12992:SF11">
    <property type="entry name" value="MITOCHONDRIAL COENZYME A DIPHOSPHATASE NUDT8"/>
    <property type="match status" value="1"/>
</dbReference>
<dbReference type="PANTHER" id="PTHR12992">
    <property type="entry name" value="NUDIX HYDROLASE"/>
    <property type="match status" value="1"/>
</dbReference>
<evidence type="ECO:0000256" key="3">
    <source>
        <dbReference type="ARBA" id="ARBA00022723"/>
    </source>
</evidence>
<comment type="cofactor">
    <cofactor evidence="2">
        <name>Mg(2+)</name>
        <dbReference type="ChEBI" id="CHEBI:18420"/>
    </cofactor>
</comment>
<dbReference type="InterPro" id="IPR015797">
    <property type="entry name" value="NUDIX_hydrolase-like_dom_sf"/>
</dbReference>
<reference evidence="8" key="1">
    <citation type="submission" date="2018-05" db="EMBL/GenBank/DDBJ databases">
        <authorList>
            <person name="Lanie J.A."/>
            <person name="Ng W.-L."/>
            <person name="Kazmierczak K.M."/>
            <person name="Andrzejewski T.M."/>
            <person name="Davidsen T.M."/>
            <person name="Wayne K.J."/>
            <person name="Tettelin H."/>
            <person name="Glass J.I."/>
            <person name="Rusch D."/>
            <person name="Podicherti R."/>
            <person name="Tsui H.-C.T."/>
            <person name="Winkler M.E."/>
        </authorList>
    </citation>
    <scope>NUCLEOTIDE SEQUENCE</scope>
</reference>
<protein>
    <recommendedName>
        <fullName evidence="7">Nudix hydrolase domain-containing protein</fullName>
    </recommendedName>
</protein>
<keyword evidence="6" id="KW-0464">Manganese</keyword>
<accession>A0A382PQP2</accession>
<feature type="domain" description="Nudix hydrolase" evidence="7">
    <location>
        <begin position="68"/>
        <end position="208"/>
    </location>
</feature>
<evidence type="ECO:0000259" key="7">
    <source>
        <dbReference type="PROSITE" id="PS51462"/>
    </source>
</evidence>
<sequence>MSMSVTAELSARQPVGTYILLFRSMAPLVILHFDKESVTLLSMSLLHIEKIRESVRNHAPERREIKASTRQAAVALILRPIENDTEALFILRAVKEGDPWSGHMAFPGGHQDDTDSSLRAAAERETIEEIGLDLVESASYIGEIDWVQANPRGRTLDMVVAPFVYELNRSVDHFNPNYEVADVLWGSLSDMHAGTSHTMHDFGVGGETMEFPGYGVGDEIVWGLTYRMLELFFMVLDSEWQGHE</sequence>
<dbReference type="CDD" id="cd03426">
    <property type="entry name" value="NUDIX_CoAse_Nudt7"/>
    <property type="match status" value="1"/>
</dbReference>
<evidence type="ECO:0000256" key="1">
    <source>
        <dbReference type="ARBA" id="ARBA00001936"/>
    </source>
</evidence>
<organism evidence="8">
    <name type="scientific">marine metagenome</name>
    <dbReference type="NCBI Taxonomy" id="408172"/>
    <lineage>
        <taxon>unclassified sequences</taxon>
        <taxon>metagenomes</taxon>
        <taxon>ecological metagenomes</taxon>
    </lineage>
</organism>
<evidence type="ECO:0000256" key="2">
    <source>
        <dbReference type="ARBA" id="ARBA00001946"/>
    </source>
</evidence>
<keyword evidence="5" id="KW-0460">Magnesium</keyword>
<keyword evidence="4" id="KW-0378">Hydrolase</keyword>
<gene>
    <name evidence="8" type="ORF">METZ01_LOCUS327954</name>
</gene>
<dbReference type="Pfam" id="PF00293">
    <property type="entry name" value="NUDIX"/>
    <property type="match status" value="1"/>
</dbReference>
<proteinExistence type="predicted"/>
<evidence type="ECO:0000256" key="5">
    <source>
        <dbReference type="ARBA" id="ARBA00022842"/>
    </source>
</evidence>
<evidence type="ECO:0000256" key="4">
    <source>
        <dbReference type="ARBA" id="ARBA00022801"/>
    </source>
</evidence>
<name>A0A382PQP2_9ZZZZ</name>
<keyword evidence="3" id="KW-0479">Metal-binding</keyword>
<evidence type="ECO:0000313" key="8">
    <source>
        <dbReference type="EMBL" id="SVC75100.1"/>
    </source>
</evidence>
<dbReference type="GO" id="GO:0010945">
    <property type="term" value="F:coenzyme A diphosphatase activity"/>
    <property type="evidence" value="ECO:0007669"/>
    <property type="project" value="InterPro"/>
</dbReference>
<dbReference type="Gene3D" id="3.90.79.10">
    <property type="entry name" value="Nucleoside Triphosphate Pyrophosphohydrolase"/>
    <property type="match status" value="1"/>
</dbReference>
<dbReference type="InterPro" id="IPR000086">
    <property type="entry name" value="NUDIX_hydrolase_dom"/>
</dbReference>
<dbReference type="SUPFAM" id="SSF55811">
    <property type="entry name" value="Nudix"/>
    <property type="match status" value="1"/>
</dbReference>
<evidence type="ECO:0000256" key="6">
    <source>
        <dbReference type="ARBA" id="ARBA00023211"/>
    </source>
</evidence>
<dbReference type="InterPro" id="IPR045121">
    <property type="entry name" value="CoAse"/>
</dbReference>
<dbReference type="GO" id="GO:0046872">
    <property type="term" value="F:metal ion binding"/>
    <property type="evidence" value="ECO:0007669"/>
    <property type="project" value="UniProtKB-KW"/>
</dbReference>
<dbReference type="AlphaFoldDB" id="A0A382PQP2"/>